<dbReference type="AlphaFoldDB" id="A0A1F8G7K5"/>
<dbReference type="STRING" id="1802689.A3F25_00700"/>
<dbReference type="Pfam" id="PF01544">
    <property type="entry name" value="CorA"/>
    <property type="match status" value="1"/>
</dbReference>
<dbReference type="Gene3D" id="3.30.460.20">
    <property type="entry name" value="CorA soluble domain-like"/>
    <property type="match status" value="1"/>
</dbReference>
<dbReference type="Proteomes" id="UP000177478">
    <property type="component" value="Unassembled WGS sequence"/>
</dbReference>
<dbReference type="InterPro" id="IPR045863">
    <property type="entry name" value="CorA_TM1_TM2"/>
</dbReference>
<dbReference type="GO" id="GO:0015087">
    <property type="term" value="F:cobalt ion transmembrane transporter activity"/>
    <property type="evidence" value="ECO:0007669"/>
    <property type="project" value="TreeGrafter"/>
</dbReference>
<organism evidence="9 10">
    <name type="scientific">Candidatus Yanofskybacteria bacterium RIFCSPHIGHO2_12_FULL_45_19b</name>
    <dbReference type="NCBI Taxonomy" id="1802689"/>
    <lineage>
        <taxon>Bacteria</taxon>
        <taxon>Candidatus Yanofskyibacteriota</taxon>
    </lineage>
</organism>
<dbReference type="InterPro" id="IPR002523">
    <property type="entry name" value="MgTranspt_CorA/ZnTranspt_ZntB"/>
</dbReference>
<feature type="transmembrane region" description="Helical" evidence="8">
    <location>
        <begin position="277"/>
        <end position="297"/>
    </location>
</feature>
<evidence type="ECO:0000256" key="7">
    <source>
        <dbReference type="ARBA" id="ARBA00023136"/>
    </source>
</evidence>
<evidence type="ECO:0000256" key="6">
    <source>
        <dbReference type="ARBA" id="ARBA00022989"/>
    </source>
</evidence>
<name>A0A1F8G7K5_9BACT</name>
<dbReference type="PANTHER" id="PTHR46494:SF1">
    <property type="entry name" value="CORA FAMILY METAL ION TRANSPORTER (EUROFUNG)"/>
    <property type="match status" value="1"/>
</dbReference>
<gene>
    <name evidence="9" type="ORF">A3F25_00700</name>
</gene>
<evidence type="ECO:0000256" key="5">
    <source>
        <dbReference type="ARBA" id="ARBA00022692"/>
    </source>
</evidence>
<evidence type="ECO:0000256" key="3">
    <source>
        <dbReference type="ARBA" id="ARBA00022448"/>
    </source>
</evidence>
<reference evidence="9 10" key="1">
    <citation type="journal article" date="2016" name="Nat. Commun.">
        <title>Thousands of microbial genomes shed light on interconnected biogeochemical processes in an aquifer system.</title>
        <authorList>
            <person name="Anantharaman K."/>
            <person name="Brown C.T."/>
            <person name="Hug L.A."/>
            <person name="Sharon I."/>
            <person name="Castelle C.J."/>
            <person name="Probst A.J."/>
            <person name="Thomas B.C."/>
            <person name="Singh A."/>
            <person name="Wilkins M.J."/>
            <person name="Karaoz U."/>
            <person name="Brodie E.L."/>
            <person name="Williams K.H."/>
            <person name="Hubbard S.S."/>
            <person name="Banfield J.F."/>
        </authorList>
    </citation>
    <scope>NUCLEOTIDE SEQUENCE [LARGE SCALE GENOMIC DNA]</scope>
</reference>
<dbReference type="PANTHER" id="PTHR46494">
    <property type="entry name" value="CORA FAMILY METAL ION TRANSPORTER (EUROFUNG)"/>
    <property type="match status" value="1"/>
</dbReference>
<dbReference type="EMBL" id="MGKD01000003">
    <property type="protein sequence ID" value="OGN20499.1"/>
    <property type="molecule type" value="Genomic_DNA"/>
</dbReference>
<keyword evidence="3" id="KW-0813">Transport</keyword>
<keyword evidence="4" id="KW-1003">Cell membrane</keyword>
<evidence type="ECO:0000256" key="8">
    <source>
        <dbReference type="SAM" id="Phobius"/>
    </source>
</evidence>
<evidence type="ECO:0000313" key="10">
    <source>
        <dbReference type="Proteomes" id="UP000177478"/>
    </source>
</evidence>
<evidence type="ECO:0008006" key="11">
    <source>
        <dbReference type="Google" id="ProtNLM"/>
    </source>
</evidence>
<keyword evidence="6 8" id="KW-1133">Transmembrane helix</keyword>
<keyword evidence="5 8" id="KW-0812">Transmembrane</keyword>
<keyword evidence="7 8" id="KW-0472">Membrane</keyword>
<comment type="similarity">
    <text evidence="2">Belongs to the CorA metal ion transporter (MIT) (TC 1.A.35) family.</text>
</comment>
<dbReference type="GO" id="GO:0000287">
    <property type="term" value="F:magnesium ion binding"/>
    <property type="evidence" value="ECO:0007669"/>
    <property type="project" value="TreeGrafter"/>
</dbReference>
<dbReference type="SUPFAM" id="SSF143865">
    <property type="entry name" value="CorA soluble domain-like"/>
    <property type="match status" value="1"/>
</dbReference>
<protein>
    <recommendedName>
        <fullName evidence="11">Magnesium transport protein CorA</fullName>
    </recommendedName>
</protein>
<proteinExistence type="inferred from homology"/>
<sequence length="303" mass="34721">MERISFGNTALTLVNRPSANDIQSIQAGRSFHPLVISELSRLTLHPKIEHYPDHAFLIFHFPQFDRKTHELLSTEVDFILTNNELWLVQYGDLEPLDALKRKLVKDPELQAEFFQADASFLLYKILEHLFSSLFPQLDHIINKVDHLESEIFCGGADDLVEKISLLRREAIAFKRTVRPNTEILKEITVGNGVFFGGAALPYFGDLASLCRRLNSLIDNQIETLQVLHETNTAMLSSRLSHIMRLLTIFSVIVFPLTLMASIFSMRASGMPFIGQPYDFWIIICFMAIVALSMLGYFKRKKWM</sequence>
<dbReference type="GO" id="GO:0015095">
    <property type="term" value="F:magnesium ion transmembrane transporter activity"/>
    <property type="evidence" value="ECO:0007669"/>
    <property type="project" value="TreeGrafter"/>
</dbReference>
<dbReference type="GO" id="GO:0005886">
    <property type="term" value="C:plasma membrane"/>
    <property type="evidence" value="ECO:0007669"/>
    <property type="project" value="UniProtKB-SubCell"/>
</dbReference>
<accession>A0A1F8G7K5</accession>
<evidence type="ECO:0000313" key="9">
    <source>
        <dbReference type="EMBL" id="OGN20499.1"/>
    </source>
</evidence>
<feature type="transmembrane region" description="Helical" evidence="8">
    <location>
        <begin position="245"/>
        <end position="265"/>
    </location>
</feature>
<comment type="subcellular location">
    <subcellularLocation>
        <location evidence="1">Cell membrane</location>
        <topology evidence="1">Multi-pass membrane protein</topology>
    </subcellularLocation>
</comment>
<dbReference type="SUPFAM" id="SSF144083">
    <property type="entry name" value="Magnesium transport protein CorA, transmembrane region"/>
    <property type="match status" value="1"/>
</dbReference>
<comment type="caution">
    <text evidence="9">The sequence shown here is derived from an EMBL/GenBank/DDBJ whole genome shotgun (WGS) entry which is preliminary data.</text>
</comment>
<dbReference type="CDD" id="cd12822">
    <property type="entry name" value="TmCorA-like"/>
    <property type="match status" value="1"/>
</dbReference>
<dbReference type="Gene3D" id="1.20.58.340">
    <property type="entry name" value="Magnesium transport protein CorA, transmembrane region"/>
    <property type="match status" value="2"/>
</dbReference>
<evidence type="ECO:0000256" key="1">
    <source>
        <dbReference type="ARBA" id="ARBA00004651"/>
    </source>
</evidence>
<evidence type="ECO:0000256" key="2">
    <source>
        <dbReference type="ARBA" id="ARBA00009765"/>
    </source>
</evidence>
<dbReference type="GO" id="GO:0050897">
    <property type="term" value="F:cobalt ion binding"/>
    <property type="evidence" value="ECO:0007669"/>
    <property type="project" value="TreeGrafter"/>
</dbReference>
<evidence type="ECO:0000256" key="4">
    <source>
        <dbReference type="ARBA" id="ARBA00022475"/>
    </source>
</evidence>
<dbReference type="InterPro" id="IPR045861">
    <property type="entry name" value="CorA_cytoplasmic_dom"/>
</dbReference>